<dbReference type="EMBL" id="CVQH01017113">
    <property type="protein sequence ID" value="CRK24333.1"/>
    <property type="molecule type" value="Genomic_DNA"/>
</dbReference>
<evidence type="ECO:0000256" key="1">
    <source>
        <dbReference type="ARBA" id="ARBA00004370"/>
    </source>
</evidence>
<keyword evidence="3" id="KW-1133">Transmembrane helix</keyword>
<keyword evidence="2" id="KW-0812">Transmembrane</keyword>
<feature type="domain" description="Fatty acid hydroxylase" evidence="5">
    <location>
        <begin position="83"/>
        <end position="144"/>
    </location>
</feature>
<evidence type="ECO:0000259" key="5">
    <source>
        <dbReference type="Pfam" id="PF04116"/>
    </source>
</evidence>
<evidence type="ECO:0000256" key="4">
    <source>
        <dbReference type="ARBA" id="ARBA00023136"/>
    </source>
</evidence>
<dbReference type="STRING" id="100787.A0A0G4LQV7"/>
<evidence type="ECO:0000313" key="7">
    <source>
        <dbReference type="Proteomes" id="UP000044602"/>
    </source>
</evidence>
<dbReference type="PANTHER" id="PTHR11863">
    <property type="entry name" value="STEROL DESATURASE"/>
    <property type="match status" value="1"/>
</dbReference>
<feature type="non-terminal residue" evidence="6">
    <location>
        <position position="1"/>
    </location>
</feature>
<evidence type="ECO:0000313" key="6">
    <source>
        <dbReference type="EMBL" id="CRK24333.1"/>
    </source>
</evidence>
<gene>
    <name evidence="6" type="ORF">BN1708_013919</name>
</gene>
<organism evidence="6 7">
    <name type="scientific">Verticillium longisporum</name>
    <name type="common">Verticillium dahliae var. longisporum</name>
    <dbReference type="NCBI Taxonomy" id="100787"/>
    <lineage>
        <taxon>Eukaryota</taxon>
        <taxon>Fungi</taxon>
        <taxon>Dikarya</taxon>
        <taxon>Ascomycota</taxon>
        <taxon>Pezizomycotina</taxon>
        <taxon>Sordariomycetes</taxon>
        <taxon>Hypocreomycetidae</taxon>
        <taxon>Glomerellales</taxon>
        <taxon>Plectosphaerellaceae</taxon>
        <taxon>Verticillium</taxon>
    </lineage>
</organism>
<dbReference type="Pfam" id="PF04116">
    <property type="entry name" value="FA_hydroxylase"/>
    <property type="match status" value="1"/>
</dbReference>
<proteinExistence type="predicted"/>
<dbReference type="GO" id="GO:0005506">
    <property type="term" value="F:iron ion binding"/>
    <property type="evidence" value="ECO:0007669"/>
    <property type="project" value="InterPro"/>
</dbReference>
<dbReference type="InterPro" id="IPR006694">
    <property type="entry name" value="Fatty_acid_hydroxylase"/>
</dbReference>
<evidence type="ECO:0000256" key="2">
    <source>
        <dbReference type="ARBA" id="ARBA00022692"/>
    </source>
</evidence>
<reference evidence="6 7" key="1">
    <citation type="submission" date="2015-05" db="EMBL/GenBank/DDBJ databases">
        <authorList>
            <person name="Wang D.B."/>
            <person name="Wang M."/>
        </authorList>
    </citation>
    <scope>NUCLEOTIDE SEQUENCE [LARGE SCALE GENOMIC DNA]</scope>
    <source>
        <strain evidence="6">VL1</strain>
    </source>
</reference>
<dbReference type="AlphaFoldDB" id="A0A0G4LQV7"/>
<keyword evidence="7" id="KW-1185">Reference proteome</keyword>
<comment type="subcellular location">
    <subcellularLocation>
        <location evidence="1">Membrane</location>
    </subcellularLocation>
</comment>
<dbReference type="GO" id="GO:0016491">
    <property type="term" value="F:oxidoreductase activity"/>
    <property type="evidence" value="ECO:0007669"/>
    <property type="project" value="InterPro"/>
</dbReference>
<name>A0A0G4LQV7_VERLO</name>
<accession>A0A0G4LQV7</accession>
<dbReference type="Proteomes" id="UP000044602">
    <property type="component" value="Unassembled WGS sequence"/>
</dbReference>
<protein>
    <recommendedName>
        <fullName evidence="5">Fatty acid hydroxylase domain-containing protein</fullName>
    </recommendedName>
</protein>
<evidence type="ECO:0000256" key="3">
    <source>
        <dbReference type="ARBA" id="ARBA00022989"/>
    </source>
</evidence>
<dbReference type="GO" id="GO:0016020">
    <property type="term" value="C:membrane"/>
    <property type="evidence" value="ECO:0007669"/>
    <property type="project" value="UniProtKB-SubCell"/>
</dbReference>
<dbReference type="InterPro" id="IPR050307">
    <property type="entry name" value="Sterol_Desaturase_Related"/>
</dbReference>
<sequence length="188" mass="22472">TLTTSFYLFFGVLCYYRHFDRPSKDQTRFRGSQIRDEIADSLCTLFWGSMLTAPVFRGQIRGYSKIYPLGSASWWYEVAQYPFFLLFSDTWMYWMHRMFHTPLLFRLLHSKHHRYVIPTPFSAYAFHPLEAWIMSLATYAYSFIWPMSDVAQNIKPNFGQYMSLWDKVGETYVNPKTFFQHKPGANRK</sequence>
<keyword evidence="4" id="KW-0472">Membrane</keyword>
<dbReference type="GO" id="GO:0008610">
    <property type="term" value="P:lipid biosynthetic process"/>
    <property type="evidence" value="ECO:0007669"/>
    <property type="project" value="InterPro"/>
</dbReference>
<feature type="non-terminal residue" evidence="6">
    <location>
        <position position="188"/>
    </location>
</feature>